<reference evidence="2 3" key="1">
    <citation type="submission" date="2020-08" db="EMBL/GenBank/DDBJ databases">
        <authorList>
            <person name="Newling K."/>
            <person name="Davey J."/>
            <person name="Forrester S."/>
        </authorList>
    </citation>
    <scope>NUCLEOTIDE SEQUENCE [LARGE SCALE GENOMIC DNA]</scope>
    <source>
        <strain evidence="3">Crithidia deanei Carvalho (ATCC PRA-265)</strain>
    </source>
</reference>
<evidence type="ECO:0000256" key="1">
    <source>
        <dbReference type="SAM" id="MobiDB-lite"/>
    </source>
</evidence>
<evidence type="ECO:0000313" key="2">
    <source>
        <dbReference type="EMBL" id="CAD2220249.1"/>
    </source>
</evidence>
<gene>
    <name evidence="2" type="ORF">ADEAN_000776400</name>
</gene>
<dbReference type="AlphaFoldDB" id="A0A7G2CLE4"/>
<dbReference type="EMBL" id="LR877160">
    <property type="protein sequence ID" value="CAD2220249.1"/>
    <property type="molecule type" value="Genomic_DNA"/>
</dbReference>
<evidence type="ECO:0000313" key="3">
    <source>
        <dbReference type="Proteomes" id="UP000515908"/>
    </source>
</evidence>
<dbReference type="Proteomes" id="UP000515908">
    <property type="component" value="Chromosome 16"/>
</dbReference>
<proteinExistence type="predicted"/>
<dbReference type="VEuPathDB" id="TriTrypDB:ADEAN_000776400"/>
<accession>A0A7G2CLE4</accession>
<organism evidence="2 3">
    <name type="scientific">Angomonas deanei</name>
    <dbReference type="NCBI Taxonomy" id="59799"/>
    <lineage>
        <taxon>Eukaryota</taxon>
        <taxon>Discoba</taxon>
        <taxon>Euglenozoa</taxon>
        <taxon>Kinetoplastea</taxon>
        <taxon>Metakinetoplastina</taxon>
        <taxon>Trypanosomatida</taxon>
        <taxon>Trypanosomatidae</taxon>
        <taxon>Strigomonadinae</taxon>
        <taxon>Angomonas</taxon>
    </lineage>
</organism>
<name>A0A7G2CLE4_9TRYP</name>
<feature type="region of interest" description="Disordered" evidence="1">
    <location>
        <begin position="113"/>
        <end position="134"/>
    </location>
</feature>
<keyword evidence="3" id="KW-1185">Reference proteome</keyword>
<sequence>MSVSSSLPQPNYQSYVKKTSARAVQTAGQHIPRHVSLVRETSSGTLLSNFNNYSQKGATTTNVGEYLCATPPPSPRHWALRPRQCHRRPVDVERHAADAAVALLAGDGWCYRGRTSASPPRPRTTLSVRHGGGRGLPWGLPRPAQLLLLAGKGHQDDRLHHP</sequence>
<protein>
    <submittedName>
        <fullName evidence="2">Uncharacterized protein</fullName>
    </submittedName>
</protein>